<comment type="caution">
    <text evidence="1">The sequence shown here is derived from an EMBL/GenBank/DDBJ whole genome shotgun (WGS) entry which is preliminary data.</text>
</comment>
<reference evidence="1" key="1">
    <citation type="submission" date="2021-02" db="EMBL/GenBank/DDBJ databases">
        <authorList>
            <consortium name="DOE Joint Genome Institute"/>
            <person name="Ahrendt S."/>
            <person name="Looney B.P."/>
            <person name="Miyauchi S."/>
            <person name="Morin E."/>
            <person name="Drula E."/>
            <person name="Courty P.E."/>
            <person name="Chicoki N."/>
            <person name="Fauchery L."/>
            <person name="Kohler A."/>
            <person name="Kuo A."/>
            <person name="Labutti K."/>
            <person name="Pangilinan J."/>
            <person name="Lipzen A."/>
            <person name="Riley R."/>
            <person name="Andreopoulos W."/>
            <person name="He G."/>
            <person name="Johnson J."/>
            <person name="Barry K.W."/>
            <person name="Grigoriev I.V."/>
            <person name="Nagy L."/>
            <person name="Hibbett D."/>
            <person name="Henrissat B."/>
            <person name="Matheny P.B."/>
            <person name="Labbe J."/>
            <person name="Martin F."/>
        </authorList>
    </citation>
    <scope>NUCLEOTIDE SEQUENCE</scope>
    <source>
        <strain evidence="1">EC-137</strain>
    </source>
</reference>
<sequence length="206" mass="22214">MHHSTVSVARAEGCPSHATLWDTVSMKTGSKDWREPTPIDLAHSAAQTASLPEARTSSRGRGTVPRIGGRSSAFARVDEGDVKHGGLEGGKGSRPETVALSARGVEVRDISLTVWWHIGDHSHQFGAWRSYDRRRKGQAMLSAEDKQGDVSTRHPPARPVQSSLRQKIDAAPGGSVECLLILRSNESDTADARARGASASRLPRRP</sequence>
<keyword evidence="2" id="KW-1185">Reference proteome</keyword>
<gene>
    <name evidence="1" type="ORF">K488DRAFT_75069</name>
</gene>
<accession>A0ACB8Q4Z8</accession>
<organism evidence="1 2">
    <name type="scientific">Vararia minispora EC-137</name>
    <dbReference type="NCBI Taxonomy" id="1314806"/>
    <lineage>
        <taxon>Eukaryota</taxon>
        <taxon>Fungi</taxon>
        <taxon>Dikarya</taxon>
        <taxon>Basidiomycota</taxon>
        <taxon>Agaricomycotina</taxon>
        <taxon>Agaricomycetes</taxon>
        <taxon>Russulales</taxon>
        <taxon>Lachnocladiaceae</taxon>
        <taxon>Vararia</taxon>
    </lineage>
</organism>
<evidence type="ECO:0000313" key="2">
    <source>
        <dbReference type="Proteomes" id="UP000814128"/>
    </source>
</evidence>
<proteinExistence type="predicted"/>
<evidence type="ECO:0000313" key="1">
    <source>
        <dbReference type="EMBL" id="KAI0026795.1"/>
    </source>
</evidence>
<name>A0ACB8Q4Z8_9AGAM</name>
<reference evidence="1" key="2">
    <citation type="journal article" date="2022" name="New Phytol.">
        <title>Evolutionary transition to the ectomycorrhizal habit in the genomes of a hyperdiverse lineage of mushroom-forming fungi.</title>
        <authorList>
            <person name="Looney B."/>
            <person name="Miyauchi S."/>
            <person name="Morin E."/>
            <person name="Drula E."/>
            <person name="Courty P.E."/>
            <person name="Kohler A."/>
            <person name="Kuo A."/>
            <person name="LaButti K."/>
            <person name="Pangilinan J."/>
            <person name="Lipzen A."/>
            <person name="Riley R."/>
            <person name="Andreopoulos W."/>
            <person name="He G."/>
            <person name="Johnson J."/>
            <person name="Nolan M."/>
            <person name="Tritt A."/>
            <person name="Barry K.W."/>
            <person name="Grigoriev I.V."/>
            <person name="Nagy L.G."/>
            <person name="Hibbett D."/>
            <person name="Henrissat B."/>
            <person name="Matheny P.B."/>
            <person name="Labbe J."/>
            <person name="Martin F.M."/>
        </authorList>
    </citation>
    <scope>NUCLEOTIDE SEQUENCE</scope>
    <source>
        <strain evidence="1">EC-137</strain>
    </source>
</reference>
<dbReference type="EMBL" id="MU274182">
    <property type="protein sequence ID" value="KAI0026795.1"/>
    <property type="molecule type" value="Genomic_DNA"/>
</dbReference>
<dbReference type="Proteomes" id="UP000814128">
    <property type="component" value="Unassembled WGS sequence"/>
</dbReference>
<protein>
    <submittedName>
        <fullName evidence="1">Uncharacterized protein</fullName>
    </submittedName>
</protein>